<evidence type="ECO:0000256" key="1">
    <source>
        <dbReference type="SAM" id="MobiDB-lite"/>
    </source>
</evidence>
<dbReference type="Proteomes" id="UP000001811">
    <property type="component" value="Chromosome 21"/>
</dbReference>
<name>A0A5F9DL91_RABIT</name>
<organism evidence="2 3">
    <name type="scientific">Oryctolagus cuniculus</name>
    <name type="common">Rabbit</name>
    <dbReference type="NCBI Taxonomy" id="9986"/>
    <lineage>
        <taxon>Eukaryota</taxon>
        <taxon>Metazoa</taxon>
        <taxon>Chordata</taxon>
        <taxon>Craniata</taxon>
        <taxon>Vertebrata</taxon>
        <taxon>Euteleostomi</taxon>
        <taxon>Mammalia</taxon>
        <taxon>Eutheria</taxon>
        <taxon>Euarchontoglires</taxon>
        <taxon>Glires</taxon>
        <taxon>Lagomorpha</taxon>
        <taxon>Leporidae</taxon>
        <taxon>Oryctolagus</taxon>
    </lineage>
</organism>
<keyword evidence="3" id="KW-1185">Reference proteome</keyword>
<dbReference type="EMBL" id="AAGW02067674">
    <property type="status" value="NOT_ANNOTATED_CDS"/>
    <property type="molecule type" value="Genomic_DNA"/>
</dbReference>
<reference evidence="2" key="2">
    <citation type="submission" date="2025-08" db="UniProtKB">
        <authorList>
            <consortium name="Ensembl"/>
        </authorList>
    </citation>
    <scope>IDENTIFICATION</scope>
    <source>
        <strain evidence="2">Thorbecke</strain>
    </source>
</reference>
<dbReference type="InParanoid" id="A0A5F9DL91"/>
<feature type="compositionally biased region" description="Low complexity" evidence="1">
    <location>
        <begin position="8"/>
        <end position="20"/>
    </location>
</feature>
<feature type="region of interest" description="Disordered" evidence="1">
    <location>
        <begin position="31"/>
        <end position="56"/>
    </location>
</feature>
<dbReference type="AlphaFoldDB" id="A0A5F9DL91"/>
<sequence length="112" mass="11568">MPQGFRRAPSSSPAKASSAISLAPSSVRLLPVRSSVPTAPDTSSGGPAGDRHELGLPGLGNGAAPASFPSATCYCPIFALLSWLGVELYLQVVCWNQGPWFQLASSTVTLLL</sequence>
<reference evidence="2" key="3">
    <citation type="submission" date="2025-09" db="UniProtKB">
        <authorList>
            <consortium name="Ensembl"/>
        </authorList>
    </citation>
    <scope>IDENTIFICATION</scope>
    <source>
        <strain evidence="2">Thorbecke</strain>
    </source>
</reference>
<evidence type="ECO:0000313" key="3">
    <source>
        <dbReference type="Proteomes" id="UP000001811"/>
    </source>
</evidence>
<reference evidence="2 3" key="1">
    <citation type="journal article" date="2011" name="Nature">
        <title>A high-resolution map of human evolutionary constraint using 29 mammals.</title>
        <authorList>
            <person name="Lindblad-Toh K."/>
            <person name="Garber M."/>
            <person name="Zuk O."/>
            <person name="Lin M.F."/>
            <person name="Parker B.J."/>
            <person name="Washietl S."/>
            <person name="Kheradpour P."/>
            <person name="Ernst J."/>
            <person name="Jordan G."/>
            <person name="Mauceli E."/>
            <person name="Ward L.D."/>
            <person name="Lowe C.B."/>
            <person name="Holloway A.K."/>
            <person name="Clamp M."/>
            <person name="Gnerre S."/>
            <person name="Alfoldi J."/>
            <person name="Beal K."/>
            <person name="Chang J."/>
            <person name="Clawson H."/>
            <person name="Cuff J."/>
            <person name="Di Palma F."/>
            <person name="Fitzgerald S."/>
            <person name="Flicek P."/>
            <person name="Guttman M."/>
            <person name="Hubisz M.J."/>
            <person name="Jaffe D.B."/>
            <person name="Jungreis I."/>
            <person name="Kent W.J."/>
            <person name="Kostka D."/>
            <person name="Lara M."/>
            <person name="Martins A.L."/>
            <person name="Massingham T."/>
            <person name="Moltke I."/>
            <person name="Raney B.J."/>
            <person name="Rasmussen M.D."/>
            <person name="Robinson J."/>
            <person name="Stark A."/>
            <person name="Vilella A.J."/>
            <person name="Wen J."/>
            <person name="Xie X."/>
            <person name="Zody M.C."/>
            <person name="Baldwin J."/>
            <person name="Bloom T."/>
            <person name="Chin C.W."/>
            <person name="Heiman D."/>
            <person name="Nicol R."/>
            <person name="Nusbaum C."/>
            <person name="Young S."/>
            <person name="Wilkinson J."/>
            <person name="Worley K.C."/>
            <person name="Kovar C.L."/>
            <person name="Muzny D.M."/>
            <person name="Gibbs R.A."/>
            <person name="Cree A."/>
            <person name="Dihn H.H."/>
            <person name="Fowler G."/>
            <person name="Jhangiani S."/>
            <person name="Joshi V."/>
            <person name="Lee S."/>
            <person name="Lewis L.R."/>
            <person name="Nazareth L.V."/>
            <person name="Okwuonu G."/>
            <person name="Santibanez J."/>
            <person name="Warren W.C."/>
            <person name="Mardis E.R."/>
            <person name="Weinstock G.M."/>
            <person name="Wilson R.K."/>
            <person name="Delehaunty K."/>
            <person name="Dooling D."/>
            <person name="Fronik C."/>
            <person name="Fulton L."/>
            <person name="Fulton B."/>
            <person name="Graves T."/>
            <person name="Minx P."/>
            <person name="Sodergren E."/>
            <person name="Birney E."/>
            <person name="Margulies E.H."/>
            <person name="Herrero J."/>
            <person name="Green E.D."/>
            <person name="Haussler D."/>
            <person name="Siepel A."/>
            <person name="Goldman N."/>
            <person name="Pollard K.S."/>
            <person name="Pedersen J.S."/>
            <person name="Lander E.S."/>
            <person name="Kellis M."/>
        </authorList>
    </citation>
    <scope>NUCLEOTIDE SEQUENCE [LARGE SCALE GENOMIC DNA]</scope>
    <source>
        <strain evidence="2 3">Thorbecke inbred</strain>
    </source>
</reference>
<evidence type="ECO:0000313" key="2">
    <source>
        <dbReference type="Ensembl" id="ENSOCUP00000046531.1"/>
    </source>
</evidence>
<feature type="region of interest" description="Disordered" evidence="1">
    <location>
        <begin position="1"/>
        <end position="20"/>
    </location>
</feature>
<protein>
    <submittedName>
        <fullName evidence="2">Uncharacterized protein</fullName>
    </submittedName>
</protein>
<proteinExistence type="predicted"/>
<accession>A0A5F9DL91</accession>
<dbReference type="Bgee" id="ENSOCUG00000030886">
    <property type="expression patterns" value="Expressed in aorta and 9 other cell types or tissues"/>
</dbReference>
<dbReference type="Ensembl" id="ENSOCUT00000052768.1">
    <property type="protein sequence ID" value="ENSOCUP00000046531.1"/>
    <property type="gene ID" value="ENSOCUG00000030886.1"/>
</dbReference>